<keyword evidence="6 8" id="KW-0501">Molybdenum cofactor biosynthesis</keyword>
<evidence type="ECO:0000256" key="6">
    <source>
        <dbReference type="ARBA" id="ARBA00023150"/>
    </source>
</evidence>
<comment type="pathway">
    <text evidence="2 8">Cofactor biosynthesis; molybdopterin biosynthesis.</text>
</comment>
<dbReference type="Gene3D" id="2.170.190.11">
    <property type="entry name" value="Molybdopterin biosynthesis moea protein, domain 3"/>
    <property type="match status" value="1"/>
</dbReference>
<keyword evidence="8" id="KW-0479">Metal-binding</keyword>
<dbReference type="GO" id="GO:0005525">
    <property type="term" value="F:GTP binding"/>
    <property type="evidence" value="ECO:0007669"/>
    <property type="project" value="UniProtKB-KW"/>
</dbReference>
<dbReference type="UniPathway" id="UPA00344"/>
<keyword evidence="4 8" id="KW-0500">Molybdenum</keyword>
<dbReference type="PANTHER" id="PTHR10192">
    <property type="entry name" value="MOLYBDOPTERIN BIOSYNTHESIS PROTEIN"/>
    <property type="match status" value="1"/>
</dbReference>
<comment type="cofactor">
    <cofactor evidence="8">
        <name>Mg(2+)</name>
        <dbReference type="ChEBI" id="CHEBI:18420"/>
    </cofactor>
</comment>
<accession>A0A5P9QEY7</accession>
<evidence type="ECO:0000256" key="5">
    <source>
        <dbReference type="ARBA" id="ARBA00023134"/>
    </source>
</evidence>
<dbReference type="Proteomes" id="UP000326702">
    <property type="component" value="Chromosome"/>
</dbReference>
<evidence type="ECO:0000256" key="4">
    <source>
        <dbReference type="ARBA" id="ARBA00022505"/>
    </source>
</evidence>
<dbReference type="InterPro" id="IPR013482">
    <property type="entry name" value="Molybde_CF_guanTrfase"/>
</dbReference>
<dbReference type="AlphaFoldDB" id="A0A5P9QEY7"/>
<dbReference type="GO" id="GO:0006777">
    <property type="term" value="P:Mo-molybdopterin cofactor biosynthetic process"/>
    <property type="evidence" value="ECO:0007669"/>
    <property type="project" value="UniProtKB-UniRule"/>
</dbReference>
<dbReference type="EC" id="2.10.1.1" evidence="8"/>
<comment type="function">
    <text evidence="1 8">Catalyzes the insertion of molybdate into adenylated molybdopterin with the concomitant release of AMP.</text>
</comment>
<dbReference type="Gene3D" id="2.40.340.10">
    <property type="entry name" value="MoeA, C-terminal, domain IV"/>
    <property type="match status" value="1"/>
</dbReference>
<dbReference type="KEGG" id="lxl:KDY119_03503"/>
<comment type="similarity">
    <text evidence="3 8">Belongs to the MoeA family.</text>
</comment>
<keyword evidence="5" id="KW-0547">Nucleotide-binding</keyword>
<dbReference type="InterPro" id="IPR036688">
    <property type="entry name" value="MoeA_C_domain_IV_sf"/>
</dbReference>
<dbReference type="GO" id="GO:0005829">
    <property type="term" value="C:cytosol"/>
    <property type="evidence" value="ECO:0007669"/>
    <property type="project" value="TreeGrafter"/>
</dbReference>
<gene>
    <name evidence="11" type="primary">moeA</name>
    <name evidence="11" type="ORF">KDY119_03503</name>
</gene>
<dbReference type="Gene3D" id="3.90.105.10">
    <property type="entry name" value="Molybdopterin biosynthesis moea protein, domain 2"/>
    <property type="match status" value="1"/>
</dbReference>
<keyword evidence="8" id="KW-0460">Magnesium</keyword>
<dbReference type="RefSeq" id="WP_194174275.1">
    <property type="nucleotide sequence ID" value="NZ_BAABIH010000010.1"/>
</dbReference>
<dbReference type="SUPFAM" id="SSF63882">
    <property type="entry name" value="MoeA N-terminal region -like"/>
    <property type="match status" value="1"/>
</dbReference>
<keyword evidence="5" id="KW-0342">GTP-binding</keyword>
<feature type="compositionally biased region" description="Basic and acidic residues" evidence="9">
    <location>
        <begin position="636"/>
        <end position="647"/>
    </location>
</feature>
<proteinExistence type="inferred from homology"/>
<reference evidence="11 12" key="1">
    <citation type="submission" date="2019-10" db="EMBL/GenBank/DDBJ databases">
        <title>Genome sequence of Luteimicrobium xylanilyticum HY-24.</title>
        <authorList>
            <person name="Kim D.Y."/>
            <person name="Park H.-Y."/>
        </authorList>
    </citation>
    <scope>NUCLEOTIDE SEQUENCE [LARGE SCALE GENOMIC DNA]</scope>
    <source>
        <strain evidence="11 12">HY-24</strain>
    </source>
</reference>
<evidence type="ECO:0000256" key="7">
    <source>
        <dbReference type="ARBA" id="ARBA00047317"/>
    </source>
</evidence>
<dbReference type="GO" id="GO:0016779">
    <property type="term" value="F:nucleotidyltransferase activity"/>
    <property type="evidence" value="ECO:0007669"/>
    <property type="project" value="UniProtKB-ARBA"/>
</dbReference>
<dbReference type="InterPro" id="IPR036135">
    <property type="entry name" value="MoeA_linker/N_sf"/>
</dbReference>
<dbReference type="InterPro" id="IPR001453">
    <property type="entry name" value="MoaB/Mog_dom"/>
</dbReference>
<dbReference type="EMBL" id="CP045529">
    <property type="protein sequence ID" value="QFU99967.1"/>
    <property type="molecule type" value="Genomic_DNA"/>
</dbReference>
<keyword evidence="12" id="KW-1185">Reference proteome</keyword>
<evidence type="ECO:0000259" key="10">
    <source>
        <dbReference type="SMART" id="SM00852"/>
    </source>
</evidence>
<organism evidence="11 12">
    <name type="scientific">Luteimicrobium xylanilyticum</name>
    <dbReference type="NCBI Taxonomy" id="1133546"/>
    <lineage>
        <taxon>Bacteria</taxon>
        <taxon>Bacillati</taxon>
        <taxon>Actinomycetota</taxon>
        <taxon>Actinomycetes</taxon>
        <taxon>Micrococcales</taxon>
        <taxon>Luteimicrobium</taxon>
    </lineage>
</organism>
<dbReference type="Pfam" id="PF12804">
    <property type="entry name" value="NTP_transf_3"/>
    <property type="match status" value="1"/>
</dbReference>
<dbReference type="Pfam" id="PF00994">
    <property type="entry name" value="MoCF_biosynth"/>
    <property type="match status" value="1"/>
</dbReference>
<dbReference type="Gene3D" id="3.40.980.10">
    <property type="entry name" value="MoaB/Mog-like domain"/>
    <property type="match status" value="1"/>
</dbReference>
<dbReference type="InterPro" id="IPR025877">
    <property type="entry name" value="MobA-like_NTP_Trfase"/>
</dbReference>
<dbReference type="GO" id="GO:0046872">
    <property type="term" value="F:metal ion binding"/>
    <property type="evidence" value="ECO:0007669"/>
    <property type="project" value="UniProtKB-UniRule"/>
</dbReference>
<dbReference type="SMART" id="SM00852">
    <property type="entry name" value="MoCF_biosynth"/>
    <property type="match status" value="1"/>
</dbReference>
<dbReference type="InterPro" id="IPR005111">
    <property type="entry name" value="MoeA_C_domain_IV"/>
</dbReference>
<keyword evidence="8 11" id="KW-0808">Transferase</keyword>
<dbReference type="CDD" id="cd00887">
    <property type="entry name" value="MoeA"/>
    <property type="match status" value="1"/>
</dbReference>
<dbReference type="Pfam" id="PF03454">
    <property type="entry name" value="MoeA_C"/>
    <property type="match status" value="1"/>
</dbReference>
<dbReference type="NCBIfam" id="NF045515">
    <property type="entry name" value="Glp_gephyrin"/>
    <property type="match status" value="1"/>
</dbReference>
<sequence length="647" mass="65348">MDSPAPLRPVDEHARRAVALVEPLPVVDLPLDEVVGAVLARDLVALLDLPPFDAAAMDGYALRRADAGTAATLRVVGEVAAGSARVGAVATGEAVRIMTGAPVPAGADVVVPVERTSTGTFTPDDGARPDAADVTVPALTPDDRAHVRRRGEDVAAGEVVAPAGTVVTARLAALAAALGHATLAVHRAPVVAVLSTGDELTPAGAPLGPGRIPDSNSVLVAGAVRDTGTRALRTGGVPDTPEALAAALDDAVAAGADLIVTTGGVSVGAHDVVRTLLAAPPGPGTGASDVDVAAVGMQPGKPQALARWRGVPWLAAPGNPTGAYASFELFVRPMLTRLRGLAGDADGAAEKRVVAGGWRSPRDRQQLVPVRTDDDGRVAPVGDGHRLSALALADGLAVVPADVVEVHPGDRVPVRRFTAGRPRTGSAEPGVVFDAVVLAGGRAQRLGVPKPGVTLAGRTLLDHALTATRGARRTVVVGPPELARDGVTIVREDPPFGGPVAGLATGLAALPRPEPGGSAAPVLVLACDVPRAHDAVPLLLAAVQDPGAHDGAYLVRDGRPQWLVGMYAREPLERALASLAVGTDGTDGLAGASVRSLVAGLRCTEVADPDALSDDVDTWDDAARLAAALAPGGPENPDRTDDPRRSS</sequence>
<evidence type="ECO:0000256" key="2">
    <source>
        <dbReference type="ARBA" id="ARBA00005046"/>
    </source>
</evidence>
<evidence type="ECO:0000313" key="12">
    <source>
        <dbReference type="Proteomes" id="UP000326702"/>
    </source>
</evidence>
<protein>
    <recommendedName>
        <fullName evidence="8">Molybdopterin molybdenumtransferase</fullName>
        <ecNumber evidence="8">2.10.1.1</ecNumber>
    </recommendedName>
</protein>
<dbReference type="GO" id="GO:0061599">
    <property type="term" value="F:molybdopterin molybdotransferase activity"/>
    <property type="evidence" value="ECO:0007669"/>
    <property type="project" value="UniProtKB-UniRule"/>
</dbReference>
<dbReference type="Pfam" id="PF03453">
    <property type="entry name" value="MoeA_N"/>
    <property type="match status" value="1"/>
</dbReference>
<evidence type="ECO:0000313" key="11">
    <source>
        <dbReference type="EMBL" id="QFU99967.1"/>
    </source>
</evidence>
<feature type="region of interest" description="Disordered" evidence="9">
    <location>
        <begin position="628"/>
        <end position="647"/>
    </location>
</feature>
<name>A0A5P9QEY7_9MICO</name>
<dbReference type="InterPro" id="IPR005110">
    <property type="entry name" value="MoeA_linker/N"/>
</dbReference>
<evidence type="ECO:0000256" key="8">
    <source>
        <dbReference type="RuleBase" id="RU365090"/>
    </source>
</evidence>
<dbReference type="SUPFAM" id="SSF53448">
    <property type="entry name" value="Nucleotide-diphospho-sugar transferases"/>
    <property type="match status" value="1"/>
</dbReference>
<dbReference type="PANTHER" id="PTHR10192:SF5">
    <property type="entry name" value="GEPHYRIN"/>
    <property type="match status" value="1"/>
</dbReference>
<dbReference type="SUPFAM" id="SSF63867">
    <property type="entry name" value="MoeA C-terminal domain-like"/>
    <property type="match status" value="1"/>
</dbReference>
<feature type="domain" description="MoaB/Mog" evidence="10">
    <location>
        <begin position="192"/>
        <end position="337"/>
    </location>
</feature>
<evidence type="ECO:0000256" key="3">
    <source>
        <dbReference type="ARBA" id="ARBA00010763"/>
    </source>
</evidence>
<dbReference type="InterPro" id="IPR029044">
    <property type="entry name" value="Nucleotide-diphossugar_trans"/>
</dbReference>
<evidence type="ECO:0000256" key="1">
    <source>
        <dbReference type="ARBA" id="ARBA00002901"/>
    </source>
</evidence>
<dbReference type="Gene3D" id="3.90.550.10">
    <property type="entry name" value="Spore Coat Polysaccharide Biosynthesis Protein SpsA, Chain A"/>
    <property type="match status" value="1"/>
</dbReference>
<dbReference type="CDD" id="cd02503">
    <property type="entry name" value="MobA"/>
    <property type="match status" value="1"/>
</dbReference>
<dbReference type="InterPro" id="IPR038987">
    <property type="entry name" value="MoeA-like"/>
</dbReference>
<dbReference type="SUPFAM" id="SSF53218">
    <property type="entry name" value="Molybdenum cofactor biosynthesis proteins"/>
    <property type="match status" value="1"/>
</dbReference>
<dbReference type="InterPro" id="IPR036425">
    <property type="entry name" value="MoaB/Mog-like_dom_sf"/>
</dbReference>
<evidence type="ECO:0000256" key="9">
    <source>
        <dbReference type="SAM" id="MobiDB-lite"/>
    </source>
</evidence>
<comment type="catalytic activity">
    <reaction evidence="7">
        <text>adenylyl-molybdopterin + molybdate = Mo-molybdopterin + AMP + H(+)</text>
        <dbReference type="Rhea" id="RHEA:35047"/>
        <dbReference type="ChEBI" id="CHEBI:15378"/>
        <dbReference type="ChEBI" id="CHEBI:36264"/>
        <dbReference type="ChEBI" id="CHEBI:62727"/>
        <dbReference type="ChEBI" id="CHEBI:71302"/>
        <dbReference type="ChEBI" id="CHEBI:456215"/>
        <dbReference type="EC" id="2.10.1.1"/>
    </reaction>
</comment>